<dbReference type="RefSeq" id="XP_043145605.1">
    <property type="nucleotide sequence ID" value="XM_043289670.1"/>
</dbReference>
<feature type="compositionally biased region" description="Basic residues" evidence="11">
    <location>
        <begin position="192"/>
        <end position="202"/>
    </location>
</feature>
<evidence type="ECO:0000256" key="1">
    <source>
        <dbReference type="ARBA" id="ARBA00004123"/>
    </source>
</evidence>
<dbReference type="PROSITE" id="PS51044">
    <property type="entry name" value="ZF_SP_RING"/>
    <property type="match status" value="1"/>
</dbReference>
<evidence type="ECO:0000256" key="9">
    <source>
        <dbReference type="ARBA" id="ARBA00023242"/>
    </source>
</evidence>
<feature type="compositionally biased region" description="Acidic residues" evidence="11">
    <location>
        <begin position="118"/>
        <end position="132"/>
    </location>
</feature>
<comment type="caution">
    <text evidence="13">The sequence shown here is derived from an EMBL/GenBank/DDBJ whole genome shotgun (WGS) entry which is preliminary data.</text>
</comment>
<evidence type="ECO:0000256" key="6">
    <source>
        <dbReference type="ARBA" id="ARBA00022771"/>
    </source>
</evidence>
<evidence type="ECO:0000313" key="13">
    <source>
        <dbReference type="EMBL" id="GIC88339.1"/>
    </source>
</evidence>
<feature type="compositionally biased region" description="Pro residues" evidence="11">
    <location>
        <begin position="32"/>
        <end position="42"/>
    </location>
</feature>
<evidence type="ECO:0000256" key="2">
    <source>
        <dbReference type="ARBA" id="ARBA00004718"/>
    </source>
</evidence>
<dbReference type="GO" id="GO:0061665">
    <property type="term" value="F:SUMO ligase activity"/>
    <property type="evidence" value="ECO:0007669"/>
    <property type="project" value="TreeGrafter"/>
</dbReference>
<proteinExistence type="inferred from homology"/>
<keyword evidence="8" id="KW-0862">Zinc</keyword>
<dbReference type="AlphaFoldDB" id="A0A8E0QS07"/>
<evidence type="ECO:0000256" key="5">
    <source>
        <dbReference type="ARBA" id="ARBA00022723"/>
    </source>
</evidence>
<evidence type="ECO:0000256" key="10">
    <source>
        <dbReference type="PROSITE-ProRule" id="PRU00452"/>
    </source>
</evidence>
<feature type="compositionally biased region" description="Acidic residues" evidence="11">
    <location>
        <begin position="206"/>
        <end position="222"/>
    </location>
</feature>
<dbReference type="GO" id="GO:0030915">
    <property type="term" value="C:Smc5-Smc6 complex"/>
    <property type="evidence" value="ECO:0007669"/>
    <property type="project" value="InterPro"/>
</dbReference>
<dbReference type="GeneID" id="66992209"/>
<feature type="compositionally biased region" description="Basic and acidic residues" evidence="11">
    <location>
        <begin position="133"/>
        <end position="142"/>
    </location>
</feature>
<dbReference type="InterPro" id="IPR004181">
    <property type="entry name" value="Znf_MIZ"/>
</dbReference>
<dbReference type="GO" id="GO:0016925">
    <property type="term" value="P:protein sumoylation"/>
    <property type="evidence" value="ECO:0007669"/>
    <property type="project" value="UniProtKB-UniPathway"/>
</dbReference>
<keyword evidence="7" id="KW-0833">Ubl conjugation pathway</keyword>
<feature type="domain" description="SP-RING-type" evidence="12">
    <location>
        <begin position="322"/>
        <end position="417"/>
    </location>
</feature>
<dbReference type="EMBL" id="BBXM02000003">
    <property type="protein sequence ID" value="GIC88339.1"/>
    <property type="molecule type" value="Genomic_DNA"/>
</dbReference>
<protein>
    <recommendedName>
        <fullName evidence="12">SP-RING-type domain-containing protein</fullName>
    </recommendedName>
</protein>
<organism evidence="13 14">
    <name type="scientific">Aspergillus udagawae</name>
    <dbReference type="NCBI Taxonomy" id="91492"/>
    <lineage>
        <taxon>Eukaryota</taxon>
        <taxon>Fungi</taxon>
        <taxon>Dikarya</taxon>
        <taxon>Ascomycota</taxon>
        <taxon>Pezizomycotina</taxon>
        <taxon>Eurotiomycetes</taxon>
        <taxon>Eurotiomycetidae</taxon>
        <taxon>Eurotiales</taxon>
        <taxon>Aspergillaceae</taxon>
        <taxon>Aspergillus</taxon>
        <taxon>Aspergillus subgen. Fumigati</taxon>
    </lineage>
</organism>
<comment type="subcellular location">
    <subcellularLocation>
        <location evidence="1">Nucleus</location>
    </subcellularLocation>
</comment>
<evidence type="ECO:0000259" key="12">
    <source>
        <dbReference type="PROSITE" id="PS51044"/>
    </source>
</evidence>
<dbReference type="PANTHER" id="PTHR21330:SF1">
    <property type="entry name" value="E3 SUMO-PROTEIN LIGASE NSE2"/>
    <property type="match status" value="1"/>
</dbReference>
<comment type="similarity">
    <text evidence="3">Belongs to the NSE2 family.</text>
</comment>
<keyword evidence="6 10" id="KW-0863">Zinc-finger</keyword>
<evidence type="ECO:0000256" key="4">
    <source>
        <dbReference type="ARBA" id="ARBA00022679"/>
    </source>
</evidence>
<feature type="region of interest" description="Disordered" evidence="11">
    <location>
        <begin position="299"/>
        <end position="325"/>
    </location>
</feature>
<dbReference type="Gene3D" id="3.30.40.10">
    <property type="entry name" value="Zinc/RING finger domain, C3HC4 (zinc finger)"/>
    <property type="match status" value="1"/>
</dbReference>
<evidence type="ECO:0000256" key="7">
    <source>
        <dbReference type="ARBA" id="ARBA00022786"/>
    </source>
</evidence>
<feature type="region of interest" description="Disordered" evidence="11">
    <location>
        <begin position="181"/>
        <end position="241"/>
    </location>
</feature>
<dbReference type="GO" id="GO:0005634">
    <property type="term" value="C:nucleus"/>
    <property type="evidence" value="ECO:0007669"/>
    <property type="project" value="UniProtKB-SubCell"/>
</dbReference>
<accession>A0A8E0QS07</accession>
<comment type="pathway">
    <text evidence="2">Protein modification; protein sumoylation.</text>
</comment>
<evidence type="ECO:0000256" key="3">
    <source>
        <dbReference type="ARBA" id="ARBA00008212"/>
    </source>
</evidence>
<dbReference type="InterPro" id="IPR013083">
    <property type="entry name" value="Znf_RING/FYVE/PHD"/>
</dbReference>
<feature type="region of interest" description="Disordered" evidence="11">
    <location>
        <begin position="415"/>
        <end position="491"/>
    </location>
</feature>
<dbReference type="SUPFAM" id="SSF57850">
    <property type="entry name" value="RING/U-box"/>
    <property type="match status" value="1"/>
</dbReference>
<sequence>MSATPDTRRHRHASRNDRTSTNRHAHSRTSTPPLPAYEPPIAPLNAAGHNAIIALLNAPSLRQLKTHIQSAEEKLTDSAGEVNERLTDARVRYQKERARKRRRANGETPAAEGAGAKEEDEEDEEEDDDDGEEINRLARLEEQVQSVTEELEARMRQTIDAEVKLEGLKGVLADMAKEAEEATVAGAGAGARGRRGGRARRRRGDEEEDQDPEEEGDEDYEATPEPQMTGIPPSRRLGQKLDEESARWIGQSLTQRYSTNNAYIGFYRIIHEAKHPGDDIPPLPHASTWFADMEDPRAITTSTTDQTSARRTRQRGSPSPADSDEIAIERERISLKCPLTLLPFRDPVTSTKCPHSFEREAITDMIAHSSTTVPGPPSRGRRNRIRSVKCPVCSVVLTADDLRSDPVLLRRVRRAEAASQREAEDDELDADGNPRKRPREGRKSGITVASDDDSEAGGSMHQETADAAVRIKQERLSQAQSALSDDMDDDE</sequence>
<evidence type="ECO:0000256" key="11">
    <source>
        <dbReference type="SAM" id="MobiDB-lite"/>
    </source>
</evidence>
<dbReference type="Pfam" id="PF11789">
    <property type="entry name" value="zf-Nse"/>
    <property type="match status" value="1"/>
</dbReference>
<feature type="region of interest" description="Disordered" evidence="11">
    <location>
        <begin position="1"/>
        <end position="42"/>
    </location>
</feature>
<keyword evidence="5" id="KW-0479">Metal-binding</keyword>
<dbReference type="CDD" id="cd16651">
    <property type="entry name" value="SPL-RING_NSE2"/>
    <property type="match status" value="1"/>
</dbReference>
<keyword evidence="9" id="KW-0539">Nucleus</keyword>
<name>A0A8E0QS07_9EURO</name>
<dbReference type="InterPro" id="IPR026846">
    <property type="entry name" value="Nse2(Mms21)"/>
</dbReference>
<dbReference type="GO" id="GO:0008270">
    <property type="term" value="F:zinc ion binding"/>
    <property type="evidence" value="ECO:0007669"/>
    <property type="project" value="UniProtKB-KW"/>
</dbReference>
<feature type="region of interest" description="Disordered" evidence="11">
    <location>
        <begin position="95"/>
        <end position="143"/>
    </location>
</feature>
<evidence type="ECO:0000313" key="14">
    <source>
        <dbReference type="Proteomes" id="UP000036893"/>
    </source>
</evidence>
<dbReference type="GO" id="GO:0000724">
    <property type="term" value="P:double-strand break repair via homologous recombination"/>
    <property type="evidence" value="ECO:0007669"/>
    <property type="project" value="InterPro"/>
</dbReference>
<gene>
    <name evidence="13" type="ORF">Aud_004733</name>
</gene>
<feature type="compositionally biased region" description="Polar residues" evidence="11">
    <location>
        <begin position="299"/>
        <end position="309"/>
    </location>
</feature>
<dbReference type="UniPathway" id="UPA00886"/>
<evidence type="ECO:0000256" key="8">
    <source>
        <dbReference type="ARBA" id="ARBA00022833"/>
    </source>
</evidence>
<reference evidence="13" key="2">
    <citation type="submission" date="2021-01" db="EMBL/GenBank/DDBJ databases">
        <title>Pan-genome distribution and transcriptional activeness of fungal secondary metabolism genes in Aspergillus section Fumigati.</title>
        <authorList>
            <person name="Takahashi H."/>
            <person name="Umemura M."/>
            <person name="Ninomiya A."/>
            <person name="Kusuya Y."/>
            <person name="Urayama S."/>
            <person name="Shimizu M."/>
            <person name="Watanabe A."/>
            <person name="Kamei K."/>
            <person name="Yaguchi T."/>
            <person name="Hagiwara D."/>
        </authorList>
    </citation>
    <scope>NUCLEOTIDE SEQUENCE</scope>
    <source>
        <strain evidence="13">IFM 46973</strain>
    </source>
</reference>
<reference evidence="13" key="1">
    <citation type="journal article" date="2015" name="Genome Announc.">
        <title>Draft Genome Sequence of the Pathogenic Filamentous Fungus Aspergillus udagawae Strain IFM 46973T.</title>
        <authorList>
            <person name="Kusuya Y."/>
            <person name="Takahashi-Nakaguchi A."/>
            <person name="Takahashi H."/>
            <person name="Yaguchi T."/>
        </authorList>
    </citation>
    <scope>NUCLEOTIDE SEQUENCE</scope>
    <source>
        <strain evidence="13">IFM 46973</strain>
    </source>
</reference>
<keyword evidence="4" id="KW-0808">Transferase</keyword>
<dbReference type="PANTHER" id="PTHR21330">
    <property type="entry name" value="E3 SUMO-PROTEIN LIGASE NSE2"/>
    <property type="match status" value="1"/>
</dbReference>
<dbReference type="Proteomes" id="UP000036893">
    <property type="component" value="Unassembled WGS sequence"/>
</dbReference>